<sequence>MVNITRVGLFFYDNIYNPYKNSIYYIEICLKGRFSMTKIKNDHLKFGNPDAPLKIEAFINVACPGTARIYRLAKEVLPPYIENNQVEVIVKLYDKPREELIHGALIHWTLDNSNPKESLHVIAQLLETQSEWHEYSDKELKRLLVDQYNLQEEERLENVDVSLAITAEAIEREVKIVPTIFFNGEKLLGFTYELEPSDLKQAVETALSKIS</sequence>
<dbReference type="Pfam" id="PF13462">
    <property type="entry name" value="Thioredoxin_4"/>
    <property type="match status" value="1"/>
</dbReference>
<protein>
    <submittedName>
        <fullName evidence="2">Protein-disulfide isomerase</fullName>
    </submittedName>
</protein>
<evidence type="ECO:0000313" key="2">
    <source>
        <dbReference type="EMBL" id="RHW35840.1"/>
    </source>
</evidence>
<reference evidence="2 3" key="1">
    <citation type="submission" date="2018-08" db="EMBL/GenBank/DDBJ databases">
        <title>Lysinibacillus sp. YLB-03 draft genome sequence.</title>
        <authorList>
            <person name="Yu L."/>
        </authorList>
    </citation>
    <scope>NUCLEOTIDE SEQUENCE [LARGE SCALE GENOMIC DNA]</scope>
    <source>
        <strain evidence="2 3">YLB-03</strain>
    </source>
</reference>
<dbReference type="InterPro" id="IPR036249">
    <property type="entry name" value="Thioredoxin-like_sf"/>
</dbReference>
<keyword evidence="3" id="KW-1185">Reference proteome</keyword>
<dbReference type="Gene3D" id="1.10.1200.90">
    <property type="entry name" value="DsbA-like domain"/>
    <property type="match status" value="1"/>
</dbReference>
<accession>A0A396S5Q4</accession>
<dbReference type="SUPFAM" id="SSF52833">
    <property type="entry name" value="Thioredoxin-like"/>
    <property type="match status" value="1"/>
</dbReference>
<organism evidence="2 3">
    <name type="scientific">Ureibacillus yapensis</name>
    <dbReference type="NCBI Taxonomy" id="2304605"/>
    <lineage>
        <taxon>Bacteria</taxon>
        <taxon>Bacillati</taxon>
        <taxon>Bacillota</taxon>
        <taxon>Bacilli</taxon>
        <taxon>Bacillales</taxon>
        <taxon>Caryophanaceae</taxon>
        <taxon>Ureibacillus</taxon>
    </lineage>
</organism>
<name>A0A396S5Q4_9BACL</name>
<dbReference type="InterPro" id="IPR012336">
    <property type="entry name" value="Thioredoxin-like_fold"/>
</dbReference>
<proteinExistence type="predicted"/>
<dbReference type="Gene3D" id="3.40.30.10">
    <property type="entry name" value="Glutaredoxin"/>
    <property type="match status" value="1"/>
</dbReference>
<dbReference type="AlphaFoldDB" id="A0A396S5Q4"/>
<gene>
    <name evidence="2" type="ORF">D1B33_12115</name>
</gene>
<dbReference type="EMBL" id="QWEI01000006">
    <property type="protein sequence ID" value="RHW35840.1"/>
    <property type="molecule type" value="Genomic_DNA"/>
</dbReference>
<comment type="caution">
    <text evidence="2">The sequence shown here is derived from an EMBL/GenBank/DDBJ whole genome shotgun (WGS) entry which is preliminary data.</text>
</comment>
<feature type="domain" description="Thioredoxin-like fold" evidence="1">
    <location>
        <begin position="45"/>
        <end position="202"/>
    </location>
</feature>
<keyword evidence="2" id="KW-0413">Isomerase</keyword>
<dbReference type="Proteomes" id="UP000265692">
    <property type="component" value="Unassembled WGS sequence"/>
</dbReference>
<evidence type="ECO:0000313" key="3">
    <source>
        <dbReference type="Proteomes" id="UP000265692"/>
    </source>
</evidence>
<dbReference type="GO" id="GO:0016853">
    <property type="term" value="F:isomerase activity"/>
    <property type="evidence" value="ECO:0007669"/>
    <property type="project" value="UniProtKB-KW"/>
</dbReference>
<evidence type="ECO:0000259" key="1">
    <source>
        <dbReference type="Pfam" id="PF13462"/>
    </source>
</evidence>